<gene>
    <name evidence="3" type="ORF">SVTN_28765</name>
</gene>
<evidence type="ECO:0000256" key="2">
    <source>
        <dbReference type="SAM" id="SignalP"/>
    </source>
</evidence>
<dbReference type="Proteomes" id="UP000031774">
    <property type="component" value="Chromosome"/>
</dbReference>
<feature type="region of interest" description="Disordered" evidence="1">
    <location>
        <begin position="31"/>
        <end position="65"/>
    </location>
</feature>
<protein>
    <submittedName>
        <fullName evidence="3">Uncharacterized protein</fullName>
    </submittedName>
</protein>
<evidence type="ECO:0000313" key="4">
    <source>
        <dbReference type="Proteomes" id="UP000031774"/>
    </source>
</evidence>
<feature type="compositionally biased region" description="Pro residues" evidence="1">
    <location>
        <begin position="42"/>
        <end position="51"/>
    </location>
</feature>
<dbReference type="HOGENOM" id="CLU_2848166_0_0_11"/>
<name>A0A0B5IBH1_9ACTN</name>
<proteinExistence type="predicted"/>
<dbReference type="EMBL" id="CP010407">
    <property type="protein sequence ID" value="AJF67782.1"/>
    <property type="molecule type" value="Genomic_DNA"/>
</dbReference>
<evidence type="ECO:0000313" key="3">
    <source>
        <dbReference type="EMBL" id="AJF67782.1"/>
    </source>
</evidence>
<feature type="chain" id="PRO_5038457279" evidence="2">
    <location>
        <begin position="27"/>
        <end position="65"/>
    </location>
</feature>
<evidence type="ECO:0000256" key="1">
    <source>
        <dbReference type="SAM" id="MobiDB-lite"/>
    </source>
</evidence>
<reference evidence="3 4" key="1">
    <citation type="submission" date="2014-12" db="EMBL/GenBank/DDBJ databases">
        <title>Complete genome sequence of Streptomyces vietnamensis strain GIMV4.0001, a genetic manipulable producer of the benzoisochromanequinone antibiotic granaticin.</title>
        <authorList>
            <person name="Deng M.R."/>
            <person name="Guo J."/>
            <person name="Ma L.Y."/>
            <person name="Feng G.D."/>
            <person name="Mo C.Y."/>
            <person name="Zhu H.H."/>
        </authorList>
    </citation>
    <scope>NUCLEOTIDE SEQUENCE [LARGE SCALE GENOMIC DNA]</scope>
    <source>
        <strain evidence="4">GIMV4.0001</strain>
    </source>
</reference>
<organism evidence="3 4">
    <name type="scientific">Streptomyces vietnamensis</name>
    <dbReference type="NCBI Taxonomy" id="362257"/>
    <lineage>
        <taxon>Bacteria</taxon>
        <taxon>Bacillati</taxon>
        <taxon>Actinomycetota</taxon>
        <taxon>Actinomycetes</taxon>
        <taxon>Kitasatosporales</taxon>
        <taxon>Streptomycetaceae</taxon>
        <taxon>Streptomyces</taxon>
    </lineage>
</organism>
<accession>A0A0B5IBH1</accession>
<dbReference type="KEGG" id="svt:SVTN_28765"/>
<feature type="signal peptide" evidence="2">
    <location>
        <begin position="1"/>
        <end position="26"/>
    </location>
</feature>
<dbReference type="AlphaFoldDB" id="A0A0B5IBH1"/>
<keyword evidence="2" id="KW-0732">Signal</keyword>
<keyword evidence="4" id="KW-1185">Reference proteome</keyword>
<sequence length="65" mass="6401">MLQRFSVRFLAALALTVLATAGLAAAGSSPATDVAADSQWGPTPPPAPAPVAPVTLAGADDSQWG</sequence>
<dbReference type="RefSeq" id="WP_041131711.1">
    <property type="nucleotide sequence ID" value="NZ_CP010407.1"/>
</dbReference>